<evidence type="ECO:0000313" key="2">
    <source>
        <dbReference type="EMBL" id="GBU05188.1"/>
    </source>
</evidence>
<sequence length="139" mass="16592">MRKTLTINGVECKFKSSAAIPRIYRLKFGRDIFTDMQKIGKQIKVQEKLKEEMQKKCKKEGKEFDESEFESSLPIESLEMFENIAFLMHKHGDPEQPQDIDEWLEQFETFDIYEIMPEIMDMWKMENKQMSIPKKKSGK</sequence>
<dbReference type="RefSeq" id="WP_116441719.1">
    <property type="nucleotide sequence ID" value="NZ_BHEO01000008.1"/>
</dbReference>
<reference evidence="2 5" key="1">
    <citation type="journal article" date="2018" name="Int. J. Syst. Evol. Microbiol.">
        <title>Draft Genome Sequence of Faecalimonas umbilicata JCM 30896T, an Acetate-Producing Bacterium Isolated from Human Feces.</title>
        <authorList>
            <person name="Sakamoto M."/>
            <person name="Ikeyama N."/>
            <person name="Yuki M."/>
            <person name="Ohkuma M."/>
        </authorList>
    </citation>
    <scope>NUCLEOTIDE SEQUENCE [LARGE SCALE GENOMIC DNA]</scope>
    <source>
        <strain evidence="2 5">EGH7</strain>
    </source>
</reference>
<evidence type="ECO:0008006" key="6">
    <source>
        <dbReference type="Google" id="ProtNLM"/>
    </source>
</evidence>
<dbReference type="EMBL" id="BHEO01000008">
    <property type="protein sequence ID" value="GBU05188.1"/>
    <property type="molecule type" value="Genomic_DNA"/>
</dbReference>
<keyword evidence="1" id="KW-0175">Coiled coil</keyword>
<evidence type="ECO:0000313" key="3">
    <source>
        <dbReference type="EMBL" id="TCS62040.1"/>
    </source>
</evidence>
<organism evidence="3 4">
    <name type="scientific">Faecalimonas umbilicata</name>
    <dbReference type="NCBI Taxonomy" id="1912855"/>
    <lineage>
        <taxon>Bacteria</taxon>
        <taxon>Bacillati</taxon>
        <taxon>Bacillota</taxon>
        <taxon>Clostridia</taxon>
        <taxon>Lachnospirales</taxon>
        <taxon>Lachnospiraceae</taxon>
        <taxon>Faecalimonas</taxon>
    </lineage>
</organism>
<comment type="caution">
    <text evidence="3">The sequence shown here is derived from an EMBL/GenBank/DDBJ whole genome shotgun (WGS) entry which is preliminary data.</text>
</comment>
<keyword evidence="5" id="KW-1185">Reference proteome</keyword>
<evidence type="ECO:0000313" key="4">
    <source>
        <dbReference type="Proteomes" id="UP000294613"/>
    </source>
</evidence>
<dbReference type="Proteomes" id="UP000294613">
    <property type="component" value="Unassembled WGS sequence"/>
</dbReference>
<protein>
    <recommendedName>
        <fullName evidence="6">Tail assembly chaperone</fullName>
    </recommendedName>
</protein>
<gene>
    <name evidence="3" type="ORF">EDD74_13432</name>
    <name evidence="2" type="ORF">FAEUMB_17290</name>
</gene>
<name>A0A4R3JBH1_9FIRM</name>
<feature type="coiled-coil region" evidence="1">
    <location>
        <begin position="36"/>
        <end position="63"/>
    </location>
</feature>
<dbReference type="Proteomes" id="UP000702954">
    <property type="component" value="Unassembled WGS sequence"/>
</dbReference>
<dbReference type="EMBL" id="SLZV01000034">
    <property type="protein sequence ID" value="TCS62040.1"/>
    <property type="molecule type" value="Genomic_DNA"/>
</dbReference>
<dbReference type="AlphaFoldDB" id="A0A4R3JBH1"/>
<proteinExistence type="predicted"/>
<reference evidence="3 4" key="2">
    <citation type="submission" date="2019-03" db="EMBL/GenBank/DDBJ databases">
        <title>Genomic Encyclopedia of Type Strains, Phase IV (KMG-IV): sequencing the most valuable type-strain genomes for metagenomic binning, comparative biology and taxonomic classification.</title>
        <authorList>
            <person name="Goeker M."/>
        </authorList>
    </citation>
    <scope>NUCLEOTIDE SEQUENCE [LARGE SCALE GENOMIC DNA]</scope>
    <source>
        <strain evidence="3 4">DSM 103426</strain>
    </source>
</reference>
<evidence type="ECO:0000256" key="1">
    <source>
        <dbReference type="SAM" id="Coils"/>
    </source>
</evidence>
<accession>A0A4R3JBH1</accession>
<evidence type="ECO:0000313" key="5">
    <source>
        <dbReference type="Proteomes" id="UP000702954"/>
    </source>
</evidence>